<dbReference type="Pfam" id="PF03124">
    <property type="entry name" value="EXS"/>
    <property type="match status" value="1"/>
</dbReference>
<feature type="transmembrane region" description="Helical" evidence="5">
    <location>
        <begin position="150"/>
        <end position="170"/>
    </location>
</feature>
<keyword evidence="3 5" id="KW-1133">Transmembrane helix</keyword>
<dbReference type="GO" id="GO:0016020">
    <property type="term" value="C:membrane"/>
    <property type="evidence" value="ECO:0007669"/>
    <property type="project" value="UniProtKB-SubCell"/>
</dbReference>
<feature type="transmembrane region" description="Helical" evidence="5">
    <location>
        <begin position="215"/>
        <end position="237"/>
    </location>
</feature>
<proteinExistence type="predicted"/>
<comment type="subcellular location">
    <subcellularLocation>
        <location evidence="1">Membrane</location>
        <topology evidence="1">Multi-pass membrane protein</topology>
    </subcellularLocation>
</comment>
<feature type="domain" description="EXS" evidence="6">
    <location>
        <begin position="173"/>
        <end position="373"/>
    </location>
</feature>
<dbReference type="PANTHER" id="PTHR10783">
    <property type="entry name" value="XENOTROPIC AND POLYTROPIC RETROVIRUS RECEPTOR 1-RELATED"/>
    <property type="match status" value="1"/>
</dbReference>
<reference evidence="7 8" key="1">
    <citation type="submission" date="2018-06" db="EMBL/GenBank/DDBJ databases">
        <title>Comparative genomics reveals the genomic features of Rhizophagus irregularis, R. cerebriforme, R. diaphanum and Gigaspora rosea, and their symbiotic lifestyle signature.</title>
        <authorList>
            <person name="Morin E."/>
            <person name="San Clemente H."/>
            <person name="Chen E.C.H."/>
            <person name="De La Providencia I."/>
            <person name="Hainaut M."/>
            <person name="Kuo A."/>
            <person name="Kohler A."/>
            <person name="Murat C."/>
            <person name="Tang N."/>
            <person name="Roy S."/>
            <person name="Loubradou J."/>
            <person name="Henrissat B."/>
            <person name="Grigoriev I.V."/>
            <person name="Corradi N."/>
            <person name="Roux C."/>
            <person name="Martin F.M."/>
        </authorList>
    </citation>
    <scope>NUCLEOTIDE SEQUENCE [LARGE SCALE GENOMIC DNA]</scope>
    <source>
        <strain evidence="7 8">DAOM 194757</strain>
    </source>
</reference>
<dbReference type="InterPro" id="IPR004342">
    <property type="entry name" value="EXS_C"/>
</dbReference>
<evidence type="ECO:0000313" key="8">
    <source>
        <dbReference type="Proteomes" id="UP000266673"/>
    </source>
</evidence>
<keyword evidence="2 5" id="KW-0812">Transmembrane</keyword>
<organism evidence="7 8">
    <name type="scientific">Gigaspora rosea</name>
    <dbReference type="NCBI Taxonomy" id="44941"/>
    <lineage>
        <taxon>Eukaryota</taxon>
        <taxon>Fungi</taxon>
        <taxon>Fungi incertae sedis</taxon>
        <taxon>Mucoromycota</taxon>
        <taxon>Glomeromycotina</taxon>
        <taxon>Glomeromycetes</taxon>
        <taxon>Diversisporales</taxon>
        <taxon>Gigasporaceae</taxon>
        <taxon>Gigaspora</taxon>
    </lineage>
</organism>
<evidence type="ECO:0000313" key="7">
    <source>
        <dbReference type="EMBL" id="RIB19576.1"/>
    </source>
</evidence>
<keyword evidence="4 5" id="KW-0472">Membrane</keyword>
<accession>A0A397VK80</accession>
<feature type="transmembrane region" description="Helical" evidence="5">
    <location>
        <begin position="300"/>
        <end position="318"/>
    </location>
</feature>
<feature type="transmembrane region" description="Helical" evidence="5">
    <location>
        <begin position="249"/>
        <end position="272"/>
    </location>
</feature>
<name>A0A397VK80_9GLOM</name>
<gene>
    <name evidence="7" type="ORF">C2G38_1964992</name>
</gene>
<feature type="transmembrane region" description="Helical" evidence="5">
    <location>
        <begin position="91"/>
        <end position="112"/>
    </location>
</feature>
<feature type="transmembrane region" description="Helical" evidence="5">
    <location>
        <begin position="20"/>
        <end position="45"/>
    </location>
</feature>
<dbReference type="Proteomes" id="UP000266673">
    <property type="component" value="Unassembled WGS sequence"/>
</dbReference>
<feature type="transmembrane region" description="Helical" evidence="5">
    <location>
        <begin position="66"/>
        <end position="85"/>
    </location>
</feature>
<dbReference type="PROSITE" id="PS51380">
    <property type="entry name" value="EXS"/>
    <property type="match status" value="1"/>
</dbReference>
<dbReference type="AlphaFoldDB" id="A0A397VK80"/>
<evidence type="ECO:0000256" key="1">
    <source>
        <dbReference type="ARBA" id="ARBA00004141"/>
    </source>
</evidence>
<keyword evidence="8" id="KW-1185">Reference proteome</keyword>
<evidence type="ECO:0000256" key="3">
    <source>
        <dbReference type="ARBA" id="ARBA00022989"/>
    </source>
</evidence>
<dbReference type="GO" id="GO:0005737">
    <property type="term" value="C:cytoplasm"/>
    <property type="evidence" value="ECO:0007669"/>
    <property type="project" value="TreeGrafter"/>
</dbReference>
<feature type="transmembrane region" description="Helical" evidence="5">
    <location>
        <begin position="176"/>
        <end position="194"/>
    </location>
</feature>
<evidence type="ECO:0000256" key="2">
    <source>
        <dbReference type="ARBA" id="ARBA00022692"/>
    </source>
</evidence>
<dbReference type="EMBL" id="QKWP01000465">
    <property type="protein sequence ID" value="RIB19576.1"/>
    <property type="molecule type" value="Genomic_DNA"/>
</dbReference>
<protein>
    <submittedName>
        <fullName evidence="7">EXS family-domain-containing protein</fullName>
    </submittedName>
</protein>
<evidence type="ECO:0000259" key="6">
    <source>
        <dbReference type="PROSITE" id="PS51380"/>
    </source>
</evidence>
<dbReference type="OrthoDB" id="2159384at2759"/>
<dbReference type="PANTHER" id="PTHR10783:SF46">
    <property type="entry name" value="PROTEIN ERD1 HOMOLOG 2"/>
    <property type="match status" value="1"/>
</dbReference>
<evidence type="ECO:0000256" key="4">
    <source>
        <dbReference type="ARBA" id="ARBA00023136"/>
    </source>
</evidence>
<comment type="caution">
    <text evidence="7">The sequence shown here is derived from an EMBL/GenBank/DDBJ whole genome shotgun (WGS) entry which is preliminary data.</text>
</comment>
<dbReference type="STRING" id="44941.A0A397VK80"/>
<evidence type="ECO:0000256" key="5">
    <source>
        <dbReference type="SAM" id="Phobius"/>
    </source>
</evidence>
<sequence length="373" mass="43670">MSASDVQTVETSPFSSSFPLPYRVLIITTIGLWAWGSNMQILSWVSIDVQALLTGGQKKNSPHRPIYKLALFMSIWVWINLLVYWKTEGSTSITLLCYLFVFLIVLCPFNILCKNERMRFIRCFHRVIFSGLDSDVYFCDKILADIMTSYAKVFGDLYVTMCILFIYNEGPIGDKYYSYVIAPLFTSIPYFIRFKQCIAVYLHSKDPKNTGREHLFNALKYCSAFPVILFSALQKWYKTDEVAISAEYWITPSTIFNLWIIAVAVNSIYSFYWDVAIDWKLSFFTPPGFKLRQHLRFENSIYYIAIILNFLLRFTWSLKLSSHLHIINHLEPSVFLMECLEVTRRWIWIFFKFESEAAEINKDPYIPLHNTSS</sequence>